<proteinExistence type="predicted"/>
<name>A0A562E312_9GAMM</name>
<reference evidence="1 2" key="1">
    <citation type="submission" date="2019-07" db="EMBL/GenBank/DDBJ databases">
        <title>Genome sequencing of lignin-degrading bacterial isolates.</title>
        <authorList>
            <person name="Gladden J."/>
        </authorList>
    </citation>
    <scope>NUCLEOTIDE SEQUENCE [LARGE SCALE GENOMIC DNA]</scope>
    <source>
        <strain evidence="1 2">J19</strain>
    </source>
</reference>
<dbReference type="AlphaFoldDB" id="A0A562E312"/>
<sequence>MSRARIALQLREATELVRARMQACDWDGVANADLQLRQALHEAGQLGTMTPPLRERIEEAEQLLREARVALAAHLARLAEDMAILRRRRTGAGAYARHDAPLDGRS</sequence>
<accession>A0A562E312</accession>
<evidence type="ECO:0008006" key="3">
    <source>
        <dbReference type="Google" id="ProtNLM"/>
    </source>
</evidence>
<comment type="caution">
    <text evidence="1">The sequence shown here is derived from an EMBL/GenBank/DDBJ whole genome shotgun (WGS) entry which is preliminary data.</text>
</comment>
<protein>
    <recommendedName>
        <fullName evidence="3">Protein FliT</fullName>
    </recommendedName>
</protein>
<evidence type="ECO:0000313" key="2">
    <source>
        <dbReference type="Proteomes" id="UP000321583"/>
    </source>
</evidence>
<evidence type="ECO:0000313" key="1">
    <source>
        <dbReference type="EMBL" id="TWH16167.1"/>
    </source>
</evidence>
<dbReference type="EMBL" id="VLJS01000036">
    <property type="protein sequence ID" value="TWH16167.1"/>
    <property type="molecule type" value="Genomic_DNA"/>
</dbReference>
<keyword evidence="2" id="KW-1185">Reference proteome</keyword>
<organism evidence="1 2">
    <name type="scientific">Pseudoxanthomonas taiwanensis J19</name>
    <dbReference type="NCBI Taxonomy" id="935569"/>
    <lineage>
        <taxon>Bacteria</taxon>
        <taxon>Pseudomonadati</taxon>
        <taxon>Pseudomonadota</taxon>
        <taxon>Gammaproteobacteria</taxon>
        <taxon>Lysobacterales</taxon>
        <taxon>Lysobacteraceae</taxon>
        <taxon>Pseudoxanthomonas</taxon>
    </lineage>
</organism>
<dbReference type="RefSeq" id="WP_028914508.1">
    <property type="nucleotide sequence ID" value="NZ_VLJS01000036.1"/>
</dbReference>
<dbReference type="Proteomes" id="UP000321583">
    <property type="component" value="Unassembled WGS sequence"/>
</dbReference>
<gene>
    <name evidence="1" type="ORF">L613_013000000030</name>
</gene>